<feature type="transmembrane region" description="Helical" evidence="7">
    <location>
        <begin position="80"/>
        <end position="99"/>
    </location>
</feature>
<dbReference type="STRING" id="319652.IV80_GL001387"/>
<accession>A0A0R2IY61</accession>
<evidence type="ECO:0000313" key="8">
    <source>
        <dbReference type="EMBL" id="KRN66794.1"/>
    </source>
</evidence>
<keyword evidence="7" id="KW-1133">Transmembrane helix</keyword>
<sequence length="376" mass="44480">MGSLKVFKLKLLKHLYNISYQFCYLAFRPRPKRVTFATMRNTQLVDNLQQVHDTFEKNGNYELKVFCFHYDRSWFSRLKFFWYSLISVYYIATSHLFIIDDYFFPLYAITKHRKNVVIQLWHAIGTLKKFGLSLPTAQQSVIKPHTNYDWVMVNTQTDRQAYSEAFDIKKSHVLALGEPMLDSFADCQINLPEGIQKRVLYSPTYRANNVQQVKAAISAFIRASGTLNSDWEIYISVHPYVNMKINMRELPKNIHLFQDPGLVKKLLPSVAVFITDYSSLLLNFSYFERPILLFTPDYEQYQQQQGFYVDYFNYLKAPHFQSAENLVSFINQDLAHLDLTYVRQLKQKNFPNRDGHNSDRIYRFLTSINRYGEKEK</sequence>
<dbReference type="SUPFAM" id="SSF53756">
    <property type="entry name" value="UDP-Glycosyltransferase/glycogen phosphorylase"/>
    <property type="match status" value="1"/>
</dbReference>
<evidence type="ECO:0000256" key="3">
    <source>
        <dbReference type="ARBA" id="ARBA00022475"/>
    </source>
</evidence>
<gene>
    <name evidence="8" type="ORF">IV80_GL001387</name>
</gene>
<dbReference type="GO" id="GO:0019350">
    <property type="term" value="P:teichoic acid biosynthetic process"/>
    <property type="evidence" value="ECO:0007669"/>
    <property type="project" value="UniProtKB-KW"/>
</dbReference>
<evidence type="ECO:0000256" key="4">
    <source>
        <dbReference type="ARBA" id="ARBA00022679"/>
    </source>
</evidence>
<name>A0A0R2IY61_9LACO</name>
<dbReference type="Gene3D" id="3.40.50.11820">
    <property type="match status" value="1"/>
</dbReference>
<dbReference type="GO" id="GO:0005886">
    <property type="term" value="C:plasma membrane"/>
    <property type="evidence" value="ECO:0007669"/>
    <property type="project" value="UniProtKB-SubCell"/>
</dbReference>
<comment type="subcellular location">
    <subcellularLocation>
        <location evidence="1">Cell membrane</location>
        <topology evidence="1">Peripheral membrane protein</topology>
    </subcellularLocation>
</comment>
<dbReference type="InterPro" id="IPR007554">
    <property type="entry name" value="Glycerophosphate_synth"/>
</dbReference>
<dbReference type="PANTHER" id="PTHR37316:SF3">
    <property type="entry name" value="TEICHOIC ACID GLYCEROL-PHOSPHATE TRANSFERASE"/>
    <property type="match status" value="1"/>
</dbReference>
<reference evidence="8 9" key="1">
    <citation type="journal article" date="2015" name="Genome Announc.">
        <title>Expanding the biotechnology potential of lactobacilli through comparative genomics of 213 strains and associated genera.</title>
        <authorList>
            <person name="Sun Z."/>
            <person name="Harris H.M."/>
            <person name="McCann A."/>
            <person name="Guo C."/>
            <person name="Argimon S."/>
            <person name="Zhang W."/>
            <person name="Yang X."/>
            <person name="Jeffery I.B."/>
            <person name="Cooney J.C."/>
            <person name="Kagawa T.F."/>
            <person name="Liu W."/>
            <person name="Song Y."/>
            <person name="Salvetti E."/>
            <person name="Wrobel A."/>
            <person name="Rasinkangas P."/>
            <person name="Parkhill J."/>
            <person name="Rea M.C."/>
            <person name="O'Sullivan O."/>
            <person name="Ritari J."/>
            <person name="Douillard F.P."/>
            <person name="Paul Ross R."/>
            <person name="Yang R."/>
            <person name="Briner A.E."/>
            <person name="Felis G.E."/>
            <person name="de Vos W.M."/>
            <person name="Barrangou R."/>
            <person name="Klaenhammer T.R."/>
            <person name="Caufield P.W."/>
            <person name="Cui Y."/>
            <person name="Zhang H."/>
            <person name="O'Toole P.W."/>
        </authorList>
    </citation>
    <scope>NUCLEOTIDE SEQUENCE [LARGE SCALE GENOMIC DNA]</scope>
    <source>
        <strain evidence="8 9">DSM 17757</strain>
    </source>
</reference>
<keyword evidence="4 8" id="KW-0808">Transferase</keyword>
<dbReference type="OrthoDB" id="9811865at2"/>
<dbReference type="RefSeq" id="WP_057750671.1">
    <property type="nucleotide sequence ID" value="NZ_BJVH01000002.1"/>
</dbReference>
<evidence type="ECO:0000256" key="6">
    <source>
        <dbReference type="ARBA" id="ARBA00023136"/>
    </source>
</evidence>
<dbReference type="InterPro" id="IPR043148">
    <property type="entry name" value="TagF_C"/>
</dbReference>
<dbReference type="AlphaFoldDB" id="A0A0R2IY61"/>
<protein>
    <submittedName>
        <fullName evidence="8">Ribitolphosphotransferase</fullName>
    </submittedName>
</protein>
<dbReference type="InterPro" id="IPR051612">
    <property type="entry name" value="Teichoic_Acid_Biosynth"/>
</dbReference>
<dbReference type="EMBL" id="JQBR01000004">
    <property type="protein sequence ID" value="KRN66794.1"/>
    <property type="molecule type" value="Genomic_DNA"/>
</dbReference>
<evidence type="ECO:0000256" key="1">
    <source>
        <dbReference type="ARBA" id="ARBA00004202"/>
    </source>
</evidence>
<keyword evidence="5" id="KW-0777">Teichoic acid biosynthesis</keyword>
<dbReference type="Proteomes" id="UP000051568">
    <property type="component" value="Unassembled WGS sequence"/>
</dbReference>
<dbReference type="GO" id="GO:0047355">
    <property type="term" value="F:CDP-glycerol glycerophosphotransferase activity"/>
    <property type="evidence" value="ECO:0007669"/>
    <property type="project" value="InterPro"/>
</dbReference>
<dbReference type="Gene3D" id="3.40.50.12580">
    <property type="match status" value="1"/>
</dbReference>
<dbReference type="InterPro" id="IPR043149">
    <property type="entry name" value="TagF_N"/>
</dbReference>
<dbReference type="PATRIC" id="fig|319652.3.peg.1404"/>
<keyword evidence="6 7" id="KW-0472">Membrane</keyword>
<comment type="similarity">
    <text evidence="2">Belongs to the CDP-glycerol glycerophosphotransferase family.</text>
</comment>
<keyword evidence="9" id="KW-1185">Reference proteome</keyword>
<evidence type="ECO:0000256" key="5">
    <source>
        <dbReference type="ARBA" id="ARBA00022944"/>
    </source>
</evidence>
<evidence type="ECO:0000256" key="7">
    <source>
        <dbReference type="SAM" id="Phobius"/>
    </source>
</evidence>
<evidence type="ECO:0000313" key="9">
    <source>
        <dbReference type="Proteomes" id="UP000051568"/>
    </source>
</evidence>
<organism evidence="8 9">
    <name type="scientific">Pediococcus cellicola</name>
    <dbReference type="NCBI Taxonomy" id="319652"/>
    <lineage>
        <taxon>Bacteria</taxon>
        <taxon>Bacillati</taxon>
        <taxon>Bacillota</taxon>
        <taxon>Bacilli</taxon>
        <taxon>Lactobacillales</taxon>
        <taxon>Lactobacillaceae</taxon>
        <taxon>Pediococcus</taxon>
    </lineage>
</organism>
<dbReference type="PANTHER" id="PTHR37316">
    <property type="entry name" value="TEICHOIC ACID GLYCEROL-PHOSPHATE PRIMASE"/>
    <property type="match status" value="1"/>
</dbReference>
<comment type="caution">
    <text evidence="8">The sequence shown here is derived from an EMBL/GenBank/DDBJ whole genome shotgun (WGS) entry which is preliminary data.</text>
</comment>
<keyword evidence="7" id="KW-0812">Transmembrane</keyword>
<keyword evidence="3" id="KW-1003">Cell membrane</keyword>
<proteinExistence type="inferred from homology"/>
<evidence type="ECO:0000256" key="2">
    <source>
        <dbReference type="ARBA" id="ARBA00010488"/>
    </source>
</evidence>
<dbReference type="Pfam" id="PF04464">
    <property type="entry name" value="Glyphos_transf"/>
    <property type="match status" value="1"/>
</dbReference>